<accession>A0A9D4JS59</accession>
<comment type="caution">
    <text evidence="1">The sequence shown here is derived from an EMBL/GenBank/DDBJ whole genome shotgun (WGS) entry which is preliminary data.</text>
</comment>
<reference evidence="1" key="1">
    <citation type="journal article" date="2019" name="bioRxiv">
        <title>The Genome of the Zebra Mussel, Dreissena polymorpha: A Resource for Invasive Species Research.</title>
        <authorList>
            <person name="McCartney M.A."/>
            <person name="Auch B."/>
            <person name="Kono T."/>
            <person name="Mallez S."/>
            <person name="Zhang Y."/>
            <person name="Obille A."/>
            <person name="Becker A."/>
            <person name="Abrahante J.E."/>
            <person name="Garbe J."/>
            <person name="Badalamenti J.P."/>
            <person name="Herman A."/>
            <person name="Mangelson H."/>
            <person name="Liachko I."/>
            <person name="Sullivan S."/>
            <person name="Sone E.D."/>
            <person name="Koren S."/>
            <person name="Silverstein K.A.T."/>
            <person name="Beckman K.B."/>
            <person name="Gohl D.M."/>
        </authorList>
    </citation>
    <scope>NUCLEOTIDE SEQUENCE</scope>
    <source>
        <strain evidence="1">Duluth1</strain>
        <tissue evidence="1">Whole animal</tissue>
    </source>
</reference>
<organism evidence="1 2">
    <name type="scientific">Dreissena polymorpha</name>
    <name type="common">Zebra mussel</name>
    <name type="synonym">Mytilus polymorpha</name>
    <dbReference type="NCBI Taxonomy" id="45954"/>
    <lineage>
        <taxon>Eukaryota</taxon>
        <taxon>Metazoa</taxon>
        <taxon>Spiralia</taxon>
        <taxon>Lophotrochozoa</taxon>
        <taxon>Mollusca</taxon>
        <taxon>Bivalvia</taxon>
        <taxon>Autobranchia</taxon>
        <taxon>Heteroconchia</taxon>
        <taxon>Euheterodonta</taxon>
        <taxon>Imparidentia</taxon>
        <taxon>Neoheterodontei</taxon>
        <taxon>Myida</taxon>
        <taxon>Dreissenoidea</taxon>
        <taxon>Dreissenidae</taxon>
        <taxon>Dreissena</taxon>
    </lineage>
</organism>
<dbReference type="EMBL" id="JAIWYP010000005">
    <property type="protein sequence ID" value="KAH3818107.1"/>
    <property type="molecule type" value="Genomic_DNA"/>
</dbReference>
<keyword evidence="2" id="KW-1185">Reference proteome</keyword>
<dbReference type="AlphaFoldDB" id="A0A9D4JS59"/>
<proteinExistence type="predicted"/>
<sequence length="95" mass="11051">MDSTVKEPLARAHLRRSRNLTEEGMDLYVQRRNQFNGKQEAPWTLVENSMENDNANIKEVYLSYVSAADNYLEFLPDTYTDESLNLRSKSIDTCE</sequence>
<name>A0A9D4JS59_DREPO</name>
<protein>
    <submittedName>
        <fullName evidence="1">Uncharacterized protein</fullName>
    </submittedName>
</protein>
<gene>
    <name evidence="1" type="ORF">DPMN_119703</name>
</gene>
<reference evidence="1" key="2">
    <citation type="submission" date="2020-11" db="EMBL/GenBank/DDBJ databases">
        <authorList>
            <person name="McCartney M.A."/>
            <person name="Auch B."/>
            <person name="Kono T."/>
            <person name="Mallez S."/>
            <person name="Becker A."/>
            <person name="Gohl D.M."/>
            <person name="Silverstein K.A.T."/>
            <person name="Koren S."/>
            <person name="Bechman K.B."/>
            <person name="Herman A."/>
            <person name="Abrahante J.E."/>
            <person name="Garbe J."/>
        </authorList>
    </citation>
    <scope>NUCLEOTIDE SEQUENCE</scope>
    <source>
        <strain evidence="1">Duluth1</strain>
        <tissue evidence="1">Whole animal</tissue>
    </source>
</reference>
<evidence type="ECO:0000313" key="1">
    <source>
        <dbReference type="EMBL" id="KAH3818107.1"/>
    </source>
</evidence>
<evidence type="ECO:0000313" key="2">
    <source>
        <dbReference type="Proteomes" id="UP000828390"/>
    </source>
</evidence>
<dbReference type="Proteomes" id="UP000828390">
    <property type="component" value="Unassembled WGS sequence"/>
</dbReference>